<keyword evidence="1" id="KW-0784">Thiamine biosynthesis</keyword>
<dbReference type="Pfam" id="PF02769">
    <property type="entry name" value="AIRS_C"/>
    <property type="match status" value="1"/>
</dbReference>
<dbReference type="PIRSF" id="PIRSF005303">
    <property type="entry name" value="Thiam_monoph_kin"/>
    <property type="match status" value="1"/>
</dbReference>
<gene>
    <name evidence="1" type="primary">thiL</name>
    <name evidence="4" type="ORF">GCM10022255_098510</name>
</gene>
<dbReference type="GO" id="GO:0016301">
    <property type="term" value="F:kinase activity"/>
    <property type="evidence" value="ECO:0007669"/>
    <property type="project" value="UniProtKB-KW"/>
</dbReference>
<comment type="similarity">
    <text evidence="1">Belongs to the thiamine-monophosphate kinase family.</text>
</comment>
<keyword evidence="1" id="KW-0479">Metal-binding</keyword>
<feature type="binding site" evidence="1">
    <location>
        <position position="341"/>
    </location>
    <ligand>
        <name>substrate</name>
    </ligand>
</feature>
<keyword evidence="5" id="KW-1185">Reference proteome</keyword>
<feature type="binding site" evidence="1">
    <location>
        <position position="30"/>
    </location>
    <ligand>
        <name>Mg(2+)</name>
        <dbReference type="ChEBI" id="CHEBI:18420"/>
        <label>4</label>
    </ligand>
</feature>
<name>A0ABP8DRW8_9ACTN</name>
<keyword evidence="1" id="KW-0808">Transferase</keyword>
<feature type="binding site" evidence="1">
    <location>
        <position position="79"/>
    </location>
    <ligand>
        <name>Mg(2+)</name>
        <dbReference type="ChEBI" id="CHEBI:18420"/>
        <label>3</label>
    </ligand>
</feature>
<comment type="pathway">
    <text evidence="1">Cofactor biosynthesis; thiamine diphosphate biosynthesis; thiamine diphosphate from thiamine phosphate: step 1/1.</text>
</comment>
<feature type="domain" description="PurM-like C-terminal" evidence="3">
    <location>
        <begin position="156"/>
        <end position="311"/>
    </location>
</feature>
<comment type="catalytic activity">
    <reaction evidence="1">
        <text>thiamine phosphate + ATP = thiamine diphosphate + ADP</text>
        <dbReference type="Rhea" id="RHEA:15913"/>
        <dbReference type="ChEBI" id="CHEBI:30616"/>
        <dbReference type="ChEBI" id="CHEBI:37575"/>
        <dbReference type="ChEBI" id="CHEBI:58937"/>
        <dbReference type="ChEBI" id="CHEBI:456216"/>
        <dbReference type="EC" id="2.7.4.16"/>
    </reaction>
</comment>
<feature type="binding site" evidence="1">
    <location>
        <position position="48"/>
    </location>
    <ligand>
        <name>Mg(2+)</name>
        <dbReference type="ChEBI" id="CHEBI:18420"/>
        <label>4</label>
    </ligand>
</feature>
<evidence type="ECO:0000256" key="1">
    <source>
        <dbReference type="HAMAP-Rule" id="MF_02128"/>
    </source>
</evidence>
<keyword evidence="1" id="KW-0460">Magnesium</keyword>
<feature type="binding site" evidence="1">
    <location>
        <position position="50"/>
    </location>
    <ligand>
        <name>Mg(2+)</name>
        <dbReference type="ChEBI" id="CHEBI:18420"/>
        <label>2</label>
    </ligand>
</feature>
<feature type="binding site" evidence="1">
    <location>
        <position position="79"/>
    </location>
    <ligand>
        <name>Mg(2+)</name>
        <dbReference type="ChEBI" id="CHEBI:18420"/>
        <label>2</label>
    </ligand>
</feature>
<evidence type="ECO:0000313" key="5">
    <source>
        <dbReference type="Proteomes" id="UP001500620"/>
    </source>
</evidence>
<dbReference type="InterPro" id="IPR016188">
    <property type="entry name" value="PurM-like_N"/>
</dbReference>
<feature type="binding site" evidence="1">
    <location>
        <position position="79"/>
    </location>
    <ligand>
        <name>Mg(2+)</name>
        <dbReference type="ChEBI" id="CHEBI:18420"/>
        <label>4</label>
    </ligand>
</feature>
<keyword evidence="1 4" id="KW-0418">Kinase</keyword>
<dbReference type="Gene3D" id="3.90.650.10">
    <property type="entry name" value="PurM-like C-terminal domain"/>
    <property type="match status" value="1"/>
</dbReference>
<dbReference type="InterPro" id="IPR036676">
    <property type="entry name" value="PurM-like_C_sf"/>
</dbReference>
<dbReference type="EMBL" id="BAABAT010000051">
    <property type="protein sequence ID" value="GAA4262318.1"/>
    <property type="molecule type" value="Genomic_DNA"/>
</dbReference>
<feature type="binding site" evidence="1">
    <location>
        <begin position="126"/>
        <end position="127"/>
    </location>
    <ligand>
        <name>ATP</name>
        <dbReference type="ChEBI" id="CHEBI:30616"/>
    </ligand>
</feature>
<dbReference type="RefSeq" id="WP_345139754.1">
    <property type="nucleotide sequence ID" value="NZ_BAABAT010000051.1"/>
</dbReference>
<dbReference type="Gene3D" id="3.30.1330.10">
    <property type="entry name" value="PurM-like, N-terminal domain"/>
    <property type="match status" value="1"/>
</dbReference>
<dbReference type="SUPFAM" id="SSF55326">
    <property type="entry name" value="PurM N-terminal domain-like"/>
    <property type="match status" value="1"/>
</dbReference>
<accession>A0ABP8DRW8</accession>
<dbReference type="HAMAP" id="MF_02128">
    <property type="entry name" value="TMP_kinase"/>
    <property type="match status" value="1"/>
</dbReference>
<feature type="binding site" evidence="1">
    <location>
        <position position="221"/>
    </location>
    <ligand>
        <name>Mg(2+)</name>
        <dbReference type="ChEBI" id="CHEBI:18420"/>
        <label>5</label>
    </ligand>
</feature>
<feature type="binding site" evidence="1">
    <location>
        <position position="218"/>
    </location>
    <ligand>
        <name>Mg(2+)</name>
        <dbReference type="ChEBI" id="CHEBI:18420"/>
        <label>3</label>
    </ligand>
</feature>
<feature type="binding site" evidence="1">
    <location>
        <position position="151"/>
    </location>
    <ligand>
        <name>ATP</name>
        <dbReference type="ChEBI" id="CHEBI:30616"/>
    </ligand>
</feature>
<dbReference type="PANTHER" id="PTHR30270:SF0">
    <property type="entry name" value="THIAMINE-MONOPHOSPHATE KINASE"/>
    <property type="match status" value="1"/>
</dbReference>
<evidence type="ECO:0000313" key="4">
    <source>
        <dbReference type="EMBL" id="GAA4262318.1"/>
    </source>
</evidence>
<sequence length="353" mass="37732">MRLIDIGERRLISDLLRTRYAANTWRFGDDTAVVLDGERLGGGRLVATTDPAPEPAAWAHGGFDWYYFGWLTAALNLSDIAAAGAVPAGLLTSFVLSSDLSVAKFERLLDGVDDCCASVGTKVLGGNLKEGDTHCSATAFGVVPSGEPLSRHGAAPGHTIFAIGDTGYFWAGMLAFDNSLTLPGDERAALFDALLKPVPRVAVGRALQSRGLVAACTDNSDGLYGSLWCLTQSNGLGVIVEPEHMQYQGIVTRIAERYGHDPLRLALGFGDLQLVCAVAPERVAELLELCSAEGWGVFRVGTVTDRPGFHLEGEAGPVELLNLDNERFTYESQFTGGLDGYRKRLLEGPITKS</sequence>
<dbReference type="CDD" id="cd02194">
    <property type="entry name" value="ThiL"/>
    <property type="match status" value="1"/>
</dbReference>
<comment type="function">
    <text evidence="1">Catalyzes the ATP-dependent phosphorylation of thiamine-monophosphate (TMP) to form thiamine-pyrophosphate (TPP), the active form of vitamin B1.</text>
</comment>
<dbReference type="SUPFAM" id="SSF56042">
    <property type="entry name" value="PurM C-terminal domain-like"/>
    <property type="match status" value="1"/>
</dbReference>
<dbReference type="Pfam" id="PF00586">
    <property type="entry name" value="AIRS"/>
    <property type="match status" value="1"/>
</dbReference>
<comment type="miscellaneous">
    <text evidence="1">Reaction mechanism of ThiL seems to utilize a direct, inline transfer of the gamma-phosphate of ATP to TMP rather than a phosphorylated enzyme intermediate.</text>
</comment>
<dbReference type="PANTHER" id="PTHR30270">
    <property type="entry name" value="THIAMINE-MONOPHOSPHATE KINASE"/>
    <property type="match status" value="1"/>
</dbReference>
<dbReference type="Proteomes" id="UP001500620">
    <property type="component" value="Unassembled WGS sequence"/>
</dbReference>
<dbReference type="InterPro" id="IPR036921">
    <property type="entry name" value="PurM-like_N_sf"/>
</dbReference>
<reference evidence="5" key="1">
    <citation type="journal article" date="2019" name="Int. J. Syst. Evol. Microbiol.">
        <title>The Global Catalogue of Microorganisms (GCM) 10K type strain sequencing project: providing services to taxonomists for standard genome sequencing and annotation.</title>
        <authorList>
            <consortium name="The Broad Institute Genomics Platform"/>
            <consortium name="The Broad Institute Genome Sequencing Center for Infectious Disease"/>
            <person name="Wu L."/>
            <person name="Ma J."/>
        </authorList>
    </citation>
    <scope>NUCLEOTIDE SEQUENCE [LARGE SCALE GENOMIC DNA]</scope>
    <source>
        <strain evidence="5">JCM 17441</strain>
    </source>
</reference>
<feature type="binding site" evidence="1">
    <location>
        <position position="127"/>
    </location>
    <ligand>
        <name>Mg(2+)</name>
        <dbReference type="ChEBI" id="CHEBI:18420"/>
        <label>1</label>
    </ligand>
</feature>
<protein>
    <recommendedName>
        <fullName evidence="1">Thiamine-monophosphate kinase</fullName>
        <shortName evidence="1">TMP kinase</shortName>
        <shortName evidence="1">Thiamine-phosphate kinase</shortName>
        <ecNumber evidence="1">2.7.4.16</ecNumber>
    </recommendedName>
</protein>
<feature type="binding site" evidence="1">
    <location>
        <position position="50"/>
    </location>
    <ligand>
        <name>Mg(2+)</name>
        <dbReference type="ChEBI" id="CHEBI:18420"/>
        <label>1</label>
    </ligand>
</feature>
<comment type="caution">
    <text evidence="1">Lacks conserved residue(s) required for the propagation of feature annotation.</text>
</comment>
<dbReference type="InterPro" id="IPR010918">
    <property type="entry name" value="PurM-like_C_dom"/>
</dbReference>
<evidence type="ECO:0000259" key="3">
    <source>
        <dbReference type="Pfam" id="PF02769"/>
    </source>
</evidence>
<keyword evidence="1" id="KW-0067">ATP-binding</keyword>
<evidence type="ECO:0000259" key="2">
    <source>
        <dbReference type="Pfam" id="PF00586"/>
    </source>
</evidence>
<organism evidence="4 5">
    <name type="scientific">Dactylosporangium darangshiense</name>
    <dbReference type="NCBI Taxonomy" id="579108"/>
    <lineage>
        <taxon>Bacteria</taxon>
        <taxon>Bacillati</taxon>
        <taxon>Actinomycetota</taxon>
        <taxon>Actinomycetes</taxon>
        <taxon>Micromonosporales</taxon>
        <taxon>Micromonosporaceae</taxon>
        <taxon>Dactylosporangium</taxon>
    </lineage>
</organism>
<feature type="domain" description="PurM-like N-terminal" evidence="2">
    <location>
        <begin position="28"/>
        <end position="143"/>
    </location>
</feature>
<feature type="binding site" evidence="1">
    <location>
        <position position="30"/>
    </location>
    <ligand>
        <name>Mg(2+)</name>
        <dbReference type="ChEBI" id="CHEBI:18420"/>
        <label>3</label>
    </ligand>
</feature>
<feature type="binding site" evidence="1">
    <location>
        <position position="49"/>
    </location>
    <ligand>
        <name>Mg(2+)</name>
        <dbReference type="ChEBI" id="CHEBI:18420"/>
        <label>1</label>
    </ligand>
</feature>
<dbReference type="InterPro" id="IPR006283">
    <property type="entry name" value="ThiL-like"/>
</dbReference>
<feature type="binding site" evidence="1">
    <location>
        <position position="220"/>
    </location>
    <ligand>
        <name>ATP</name>
        <dbReference type="ChEBI" id="CHEBI:30616"/>
    </ligand>
</feature>
<keyword evidence="1" id="KW-0547">Nucleotide-binding</keyword>
<dbReference type="EC" id="2.7.4.16" evidence="1"/>
<proteinExistence type="inferred from homology"/>
<comment type="caution">
    <text evidence="4">The sequence shown here is derived from an EMBL/GenBank/DDBJ whole genome shotgun (WGS) entry which is preliminary data.</text>
</comment>